<accession>A0ABW2TJE5</accession>
<feature type="domain" description="Nudix hydrolase" evidence="5">
    <location>
        <begin position="7"/>
        <end position="132"/>
    </location>
</feature>
<dbReference type="SUPFAM" id="SSF55811">
    <property type="entry name" value="Nudix"/>
    <property type="match status" value="1"/>
</dbReference>
<dbReference type="Pfam" id="PF00293">
    <property type="entry name" value="NUDIX"/>
    <property type="match status" value="1"/>
</dbReference>
<evidence type="ECO:0000256" key="4">
    <source>
        <dbReference type="RuleBase" id="RU003476"/>
    </source>
</evidence>
<protein>
    <submittedName>
        <fullName evidence="6">NUDIX hydrolase</fullName>
    </submittedName>
</protein>
<dbReference type="InterPro" id="IPR015797">
    <property type="entry name" value="NUDIX_hydrolase-like_dom_sf"/>
</dbReference>
<dbReference type="GO" id="GO:0016787">
    <property type="term" value="F:hydrolase activity"/>
    <property type="evidence" value="ECO:0007669"/>
    <property type="project" value="UniProtKB-KW"/>
</dbReference>
<evidence type="ECO:0000259" key="5">
    <source>
        <dbReference type="PROSITE" id="PS51462"/>
    </source>
</evidence>
<dbReference type="InterPro" id="IPR000086">
    <property type="entry name" value="NUDIX_hydrolase_dom"/>
</dbReference>
<comment type="cofactor">
    <cofactor evidence="1">
        <name>Mg(2+)</name>
        <dbReference type="ChEBI" id="CHEBI:18420"/>
    </cofactor>
</comment>
<sequence length="140" mass="15128">MFEGEYRMIRCVGGLVRDDSGRLLLIRRARPPGAGQWSLPGGKVEGGESDAEALRRELREETGLEVIVGAFVGRVERPAPSGVFDIHDYDCSVTGGDLHPGDDATDARWVDHATFTTMQTSGELVDGLGETLHAWGALPH</sequence>
<dbReference type="PANTHER" id="PTHR43046:SF14">
    <property type="entry name" value="MUTT_NUDIX FAMILY PROTEIN"/>
    <property type="match status" value="1"/>
</dbReference>
<dbReference type="Gene3D" id="3.90.79.10">
    <property type="entry name" value="Nucleoside Triphosphate Pyrophosphohydrolase"/>
    <property type="match status" value="1"/>
</dbReference>
<dbReference type="Proteomes" id="UP001596512">
    <property type="component" value="Unassembled WGS sequence"/>
</dbReference>
<evidence type="ECO:0000256" key="1">
    <source>
        <dbReference type="ARBA" id="ARBA00001946"/>
    </source>
</evidence>
<dbReference type="PROSITE" id="PS51462">
    <property type="entry name" value="NUDIX"/>
    <property type="match status" value="1"/>
</dbReference>
<dbReference type="InterPro" id="IPR020084">
    <property type="entry name" value="NUDIX_hydrolase_CS"/>
</dbReference>
<dbReference type="InterPro" id="IPR020476">
    <property type="entry name" value="Nudix_hydrolase"/>
</dbReference>
<dbReference type="EMBL" id="JBHTEY010000004">
    <property type="protein sequence ID" value="MFC7613097.1"/>
    <property type="molecule type" value="Genomic_DNA"/>
</dbReference>
<reference evidence="7" key="1">
    <citation type="journal article" date="2019" name="Int. J. Syst. Evol. Microbiol.">
        <title>The Global Catalogue of Microorganisms (GCM) 10K type strain sequencing project: providing services to taxonomists for standard genome sequencing and annotation.</title>
        <authorList>
            <consortium name="The Broad Institute Genomics Platform"/>
            <consortium name="The Broad Institute Genome Sequencing Center for Infectious Disease"/>
            <person name="Wu L."/>
            <person name="Ma J."/>
        </authorList>
    </citation>
    <scope>NUCLEOTIDE SEQUENCE [LARGE SCALE GENOMIC DNA]</scope>
    <source>
        <strain evidence="7">JCM 17695</strain>
    </source>
</reference>
<keyword evidence="3 4" id="KW-0378">Hydrolase</keyword>
<dbReference type="PROSITE" id="PS00893">
    <property type="entry name" value="NUDIX_BOX"/>
    <property type="match status" value="1"/>
</dbReference>
<dbReference type="PANTHER" id="PTHR43046">
    <property type="entry name" value="GDP-MANNOSE MANNOSYL HYDROLASE"/>
    <property type="match status" value="1"/>
</dbReference>
<organism evidence="6 7">
    <name type="scientific">Actinokineospora soli</name>
    <dbReference type="NCBI Taxonomy" id="1048753"/>
    <lineage>
        <taxon>Bacteria</taxon>
        <taxon>Bacillati</taxon>
        <taxon>Actinomycetota</taxon>
        <taxon>Actinomycetes</taxon>
        <taxon>Pseudonocardiales</taxon>
        <taxon>Pseudonocardiaceae</taxon>
        <taxon>Actinokineospora</taxon>
    </lineage>
</organism>
<dbReference type="CDD" id="cd04673">
    <property type="entry name" value="NUDIX_ADPRase"/>
    <property type="match status" value="1"/>
</dbReference>
<evidence type="ECO:0000313" key="7">
    <source>
        <dbReference type="Proteomes" id="UP001596512"/>
    </source>
</evidence>
<dbReference type="PRINTS" id="PR00502">
    <property type="entry name" value="NUDIXFAMILY"/>
</dbReference>
<evidence type="ECO:0000256" key="3">
    <source>
        <dbReference type="ARBA" id="ARBA00022801"/>
    </source>
</evidence>
<evidence type="ECO:0000256" key="2">
    <source>
        <dbReference type="ARBA" id="ARBA00005582"/>
    </source>
</evidence>
<gene>
    <name evidence="6" type="ORF">ACFQV2_05130</name>
</gene>
<name>A0ABW2TJE5_9PSEU</name>
<comment type="similarity">
    <text evidence="2 4">Belongs to the Nudix hydrolase family.</text>
</comment>
<comment type="caution">
    <text evidence="6">The sequence shown here is derived from an EMBL/GenBank/DDBJ whole genome shotgun (WGS) entry which is preliminary data.</text>
</comment>
<keyword evidence="7" id="KW-1185">Reference proteome</keyword>
<evidence type="ECO:0000313" key="6">
    <source>
        <dbReference type="EMBL" id="MFC7613097.1"/>
    </source>
</evidence>
<proteinExistence type="inferred from homology"/>